<feature type="compositionally biased region" description="Polar residues" evidence="1">
    <location>
        <begin position="257"/>
        <end position="266"/>
    </location>
</feature>
<evidence type="ECO:0000313" key="3">
    <source>
        <dbReference type="EMBL" id="KAK4454392.1"/>
    </source>
</evidence>
<reference evidence="3" key="1">
    <citation type="journal article" date="2023" name="Mol. Phylogenet. Evol.">
        <title>Genome-scale phylogeny and comparative genomics of the fungal order Sordariales.</title>
        <authorList>
            <person name="Hensen N."/>
            <person name="Bonometti L."/>
            <person name="Westerberg I."/>
            <person name="Brannstrom I.O."/>
            <person name="Guillou S."/>
            <person name="Cros-Aarteil S."/>
            <person name="Calhoun S."/>
            <person name="Haridas S."/>
            <person name="Kuo A."/>
            <person name="Mondo S."/>
            <person name="Pangilinan J."/>
            <person name="Riley R."/>
            <person name="LaButti K."/>
            <person name="Andreopoulos B."/>
            <person name="Lipzen A."/>
            <person name="Chen C."/>
            <person name="Yan M."/>
            <person name="Daum C."/>
            <person name="Ng V."/>
            <person name="Clum A."/>
            <person name="Steindorff A."/>
            <person name="Ohm R.A."/>
            <person name="Martin F."/>
            <person name="Silar P."/>
            <person name="Natvig D.O."/>
            <person name="Lalanne C."/>
            <person name="Gautier V."/>
            <person name="Ament-Velasquez S.L."/>
            <person name="Kruys A."/>
            <person name="Hutchinson M.I."/>
            <person name="Powell A.J."/>
            <person name="Barry K."/>
            <person name="Miller A.N."/>
            <person name="Grigoriev I.V."/>
            <person name="Debuchy R."/>
            <person name="Gladieux P."/>
            <person name="Hiltunen Thoren M."/>
            <person name="Johannesson H."/>
        </authorList>
    </citation>
    <scope>NUCLEOTIDE SEQUENCE</scope>
    <source>
        <strain evidence="3">PSN243</strain>
    </source>
</reference>
<dbReference type="AlphaFoldDB" id="A0AAV9H216"/>
<reference evidence="3" key="2">
    <citation type="submission" date="2023-05" db="EMBL/GenBank/DDBJ databases">
        <authorList>
            <consortium name="Lawrence Berkeley National Laboratory"/>
            <person name="Steindorff A."/>
            <person name="Hensen N."/>
            <person name="Bonometti L."/>
            <person name="Westerberg I."/>
            <person name="Brannstrom I.O."/>
            <person name="Guillou S."/>
            <person name="Cros-Aarteil S."/>
            <person name="Calhoun S."/>
            <person name="Haridas S."/>
            <person name="Kuo A."/>
            <person name="Mondo S."/>
            <person name="Pangilinan J."/>
            <person name="Riley R."/>
            <person name="Labutti K."/>
            <person name="Andreopoulos B."/>
            <person name="Lipzen A."/>
            <person name="Chen C."/>
            <person name="Yanf M."/>
            <person name="Daum C."/>
            <person name="Ng V."/>
            <person name="Clum A."/>
            <person name="Ohm R."/>
            <person name="Martin F."/>
            <person name="Silar P."/>
            <person name="Natvig D."/>
            <person name="Lalanne C."/>
            <person name="Gautier V."/>
            <person name="Ament-Velasquez S.L."/>
            <person name="Kruys A."/>
            <person name="Hutchinson M.I."/>
            <person name="Powell A.J."/>
            <person name="Barry K."/>
            <person name="Miller A.N."/>
            <person name="Grigoriev I.V."/>
            <person name="Debuchy R."/>
            <person name="Gladieux P."/>
            <person name="Thoren M.H."/>
            <person name="Johannesson H."/>
        </authorList>
    </citation>
    <scope>NUCLEOTIDE SEQUENCE</scope>
    <source>
        <strain evidence="3">PSN243</strain>
    </source>
</reference>
<accession>A0AAV9H216</accession>
<evidence type="ECO:0000256" key="2">
    <source>
        <dbReference type="SAM" id="Phobius"/>
    </source>
</evidence>
<keyword evidence="2" id="KW-0812">Transmembrane</keyword>
<dbReference type="EMBL" id="MU865917">
    <property type="protein sequence ID" value="KAK4454392.1"/>
    <property type="molecule type" value="Genomic_DNA"/>
</dbReference>
<gene>
    <name evidence="3" type="ORF">QBC34DRAFT_158435</name>
</gene>
<feature type="region of interest" description="Disordered" evidence="1">
    <location>
        <begin position="220"/>
        <end position="276"/>
    </location>
</feature>
<keyword evidence="2" id="KW-1133">Transmembrane helix</keyword>
<keyword evidence="4" id="KW-1185">Reference proteome</keyword>
<sequence>MAPSAYTPITTTTGYECSTSQHRACGGKLDGSRGAAALTMKVVTTSVGECQTMTRRPSPGLGSSPSSTQIPGSARFGWLVSPQPAPWKSWPRGIGHGPNAGLQIVMDGRVVALLTPVSEIASGGPPRDTISETATSDGGRPYQRASPAGQPQKEIRKTMRTARDATLQPSISPPTCTSTCRRPNVLMSLVRGRSARKQRPAESELDRAIARGAARTAYVHTTLATGPRPERGPGGHSGHRIPPLETLQEMDEHSDNGNEGTATPSGETPPRPLEMGDLRDTPVMLARSVLVVSEKLTVACWRLVRPAFDPDSELRRRLEQGQSSWNDCLFFALAIAFVFLIVVAGVWTVRGIIWMALGVRFAVRACVFLIGF</sequence>
<dbReference type="Proteomes" id="UP001321760">
    <property type="component" value="Unassembled WGS sequence"/>
</dbReference>
<protein>
    <submittedName>
        <fullName evidence="3">Uncharacterized protein</fullName>
    </submittedName>
</protein>
<proteinExistence type="predicted"/>
<evidence type="ECO:0000256" key="1">
    <source>
        <dbReference type="SAM" id="MobiDB-lite"/>
    </source>
</evidence>
<organism evidence="3 4">
    <name type="scientific">Podospora aff. communis PSN243</name>
    <dbReference type="NCBI Taxonomy" id="3040156"/>
    <lineage>
        <taxon>Eukaryota</taxon>
        <taxon>Fungi</taxon>
        <taxon>Dikarya</taxon>
        <taxon>Ascomycota</taxon>
        <taxon>Pezizomycotina</taxon>
        <taxon>Sordariomycetes</taxon>
        <taxon>Sordariomycetidae</taxon>
        <taxon>Sordariales</taxon>
        <taxon>Podosporaceae</taxon>
        <taxon>Podospora</taxon>
    </lineage>
</organism>
<feature type="transmembrane region" description="Helical" evidence="2">
    <location>
        <begin position="325"/>
        <end position="346"/>
    </location>
</feature>
<name>A0AAV9H216_9PEZI</name>
<evidence type="ECO:0000313" key="4">
    <source>
        <dbReference type="Proteomes" id="UP001321760"/>
    </source>
</evidence>
<comment type="caution">
    <text evidence="3">The sequence shown here is derived from an EMBL/GenBank/DDBJ whole genome shotgun (WGS) entry which is preliminary data.</text>
</comment>
<feature type="region of interest" description="Disordered" evidence="1">
    <location>
        <begin position="121"/>
        <end position="156"/>
    </location>
</feature>
<keyword evidence="2" id="KW-0472">Membrane</keyword>